<reference evidence="3" key="1">
    <citation type="submission" date="2016-06" db="UniProtKB">
        <authorList>
            <consortium name="WormBaseParasite"/>
        </authorList>
    </citation>
    <scope>IDENTIFICATION</scope>
</reference>
<dbReference type="AlphaFoldDB" id="A0A183EQ48"/>
<dbReference type="PANTHER" id="PTHR10340:SF34">
    <property type="entry name" value="SPHINGOMYELIN PHOSPHODIESTERASE"/>
    <property type="match status" value="1"/>
</dbReference>
<dbReference type="GO" id="GO:0005764">
    <property type="term" value="C:lysosome"/>
    <property type="evidence" value="ECO:0007669"/>
    <property type="project" value="TreeGrafter"/>
</dbReference>
<dbReference type="PANTHER" id="PTHR10340">
    <property type="entry name" value="SPHINGOMYELIN PHOSPHODIESTERASE"/>
    <property type="match status" value="1"/>
</dbReference>
<name>A0A183EQ48_9BILA</name>
<sequence>LYINQTDPDGTLAWLVQELQRAEEDEQYVHILSHIPPGDGECLESWARNYYKIVNRYSKTIQAQFYGHIHVDSFTVFYENMDDDSSTPTNVLYASPSVTTYTYLNPAFRIYELEPGINYRVADFHTYFLNLSKATTIDDEPRWELLYSAKVGV</sequence>
<dbReference type="SUPFAM" id="SSF56300">
    <property type="entry name" value="Metallo-dependent phosphatases"/>
    <property type="match status" value="1"/>
</dbReference>
<protein>
    <submittedName>
        <fullName evidence="3">Metallophos domain-containing protein</fullName>
    </submittedName>
</protein>
<keyword evidence="2" id="KW-0325">Glycoprotein</keyword>
<evidence type="ECO:0000256" key="1">
    <source>
        <dbReference type="ARBA" id="ARBA00022801"/>
    </source>
</evidence>
<dbReference type="Gene3D" id="3.60.21.10">
    <property type="match status" value="1"/>
</dbReference>
<evidence type="ECO:0000256" key="2">
    <source>
        <dbReference type="ARBA" id="ARBA00023180"/>
    </source>
</evidence>
<dbReference type="WBParaSite" id="GPUH_0002311701-mRNA-1">
    <property type="protein sequence ID" value="GPUH_0002311701-mRNA-1"/>
    <property type="gene ID" value="GPUH_0002311701"/>
</dbReference>
<keyword evidence="1" id="KW-0378">Hydrolase</keyword>
<dbReference type="GO" id="GO:0005615">
    <property type="term" value="C:extracellular space"/>
    <property type="evidence" value="ECO:0007669"/>
    <property type="project" value="TreeGrafter"/>
</dbReference>
<proteinExistence type="predicted"/>
<evidence type="ECO:0000313" key="3">
    <source>
        <dbReference type="WBParaSite" id="GPUH_0002311701-mRNA-1"/>
    </source>
</evidence>
<dbReference type="GO" id="GO:0061750">
    <property type="term" value="F:acid sphingomyelin phosphodiesterase activity"/>
    <property type="evidence" value="ECO:0007669"/>
    <property type="project" value="TreeGrafter"/>
</dbReference>
<accession>A0A183EQ48</accession>
<dbReference type="GO" id="GO:0016020">
    <property type="term" value="C:membrane"/>
    <property type="evidence" value="ECO:0007669"/>
    <property type="project" value="GOC"/>
</dbReference>
<dbReference type="GO" id="GO:0046513">
    <property type="term" value="P:ceramide biosynthetic process"/>
    <property type="evidence" value="ECO:0007669"/>
    <property type="project" value="TreeGrafter"/>
</dbReference>
<dbReference type="InterPro" id="IPR029052">
    <property type="entry name" value="Metallo-depent_PP-like"/>
</dbReference>
<organism evidence="3">
    <name type="scientific">Gongylonema pulchrum</name>
    <dbReference type="NCBI Taxonomy" id="637853"/>
    <lineage>
        <taxon>Eukaryota</taxon>
        <taxon>Metazoa</taxon>
        <taxon>Ecdysozoa</taxon>
        <taxon>Nematoda</taxon>
        <taxon>Chromadorea</taxon>
        <taxon>Rhabditida</taxon>
        <taxon>Spirurina</taxon>
        <taxon>Spiruromorpha</taxon>
        <taxon>Spiruroidea</taxon>
        <taxon>Gongylonematidae</taxon>
        <taxon>Gongylonema</taxon>
    </lineage>
</organism>
<dbReference type="GO" id="GO:0006685">
    <property type="term" value="P:sphingomyelin catabolic process"/>
    <property type="evidence" value="ECO:0007669"/>
    <property type="project" value="TreeGrafter"/>
</dbReference>